<feature type="transmembrane region" description="Helical" evidence="1">
    <location>
        <begin position="215"/>
        <end position="234"/>
    </location>
</feature>
<organism evidence="2 3">
    <name type="scientific">Halobacillus locisalis</name>
    <dbReference type="NCBI Taxonomy" id="220753"/>
    <lineage>
        <taxon>Bacteria</taxon>
        <taxon>Bacillati</taxon>
        <taxon>Bacillota</taxon>
        <taxon>Bacilli</taxon>
        <taxon>Bacillales</taxon>
        <taxon>Bacillaceae</taxon>
        <taxon>Halobacillus</taxon>
    </lineage>
</organism>
<sequence length="315" mass="35489">MNETRRITEGALMTGIYLLLLLVIIFTPSIIGGLLLLTLPVPFVFYSYRHGWKAGGMMLIATLIFTVIFATAISLPATLFAGIGGVFLGGALYNKRTAYETLAVGSLGFSLGFLGIYLTTQAFFGLNWTEEIRNSLDRAFTLSQNMFGSLLTGDANQEQIDAIREQINTLPDLIPSVLVLSGIMIAFIAQWLAYRLINRVERKKHRFPPFQQFKLPTSILWYYFFAMIFTYLVGDQDGTLYLATINVYTLTGVFLVLQGFSFIFYYAQQKKWSKAIPAVIIIVSLLLPQLLLYLVRILGIIDIGFPLRERVQEKK</sequence>
<protein>
    <submittedName>
        <fullName evidence="2">YybS family protein</fullName>
    </submittedName>
</protein>
<keyword evidence="1" id="KW-0812">Transmembrane</keyword>
<evidence type="ECO:0000313" key="3">
    <source>
        <dbReference type="Proteomes" id="UP000571017"/>
    </source>
</evidence>
<dbReference type="Pfam" id="PF09991">
    <property type="entry name" value="DUF2232"/>
    <property type="match status" value="1"/>
</dbReference>
<evidence type="ECO:0000313" key="2">
    <source>
        <dbReference type="EMBL" id="MBA2174771.1"/>
    </source>
</evidence>
<keyword evidence="1" id="KW-1133">Transmembrane helix</keyword>
<accession>A0A838CS42</accession>
<feature type="transmembrane region" description="Helical" evidence="1">
    <location>
        <begin position="12"/>
        <end position="37"/>
    </location>
</feature>
<reference evidence="2 3" key="1">
    <citation type="journal article" date="2004" name="Extremophiles">
        <title>Halobacillus locisalis sp. nov., a halophilic bacterium isolated from a marine solar saltern of the Yellow Sea in Korea.</title>
        <authorList>
            <person name="Yoon J.H."/>
            <person name="Kang K.H."/>
            <person name="Oh T.K."/>
            <person name="Park Y.H."/>
        </authorList>
    </citation>
    <scope>NUCLEOTIDE SEQUENCE [LARGE SCALE GENOMIC DNA]</scope>
    <source>
        <strain evidence="2 3">KCTC 3788</strain>
    </source>
</reference>
<dbReference type="AlphaFoldDB" id="A0A838CS42"/>
<feature type="transmembrane region" description="Helical" evidence="1">
    <location>
        <begin position="278"/>
        <end position="301"/>
    </location>
</feature>
<dbReference type="PANTHER" id="PTHR41324">
    <property type="entry name" value="MEMBRANE PROTEIN-RELATED"/>
    <property type="match status" value="1"/>
</dbReference>
<keyword evidence="3" id="KW-1185">Reference proteome</keyword>
<dbReference type="EMBL" id="JACEFG010000002">
    <property type="protein sequence ID" value="MBA2174771.1"/>
    <property type="molecule type" value="Genomic_DNA"/>
</dbReference>
<dbReference type="PANTHER" id="PTHR41324:SF1">
    <property type="entry name" value="DUF2232 DOMAIN-CONTAINING PROTEIN"/>
    <property type="match status" value="1"/>
</dbReference>
<proteinExistence type="predicted"/>
<dbReference type="Proteomes" id="UP000571017">
    <property type="component" value="Unassembled WGS sequence"/>
</dbReference>
<feature type="transmembrane region" description="Helical" evidence="1">
    <location>
        <begin position="240"/>
        <end position="266"/>
    </location>
</feature>
<evidence type="ECO:0000256" key="1">
    <source>
        <dbReference type="SAM" id="Phobius"/>
    </source>
</evidence>
<name>A0A838CS42_9BACI</name>
<dbReference type="RefSeq" id="WP_181471834.1">
    <property type="nucleotide sequence ID" value="NZ_JACEFG010000002.1"/>
</dbReference>
<keyword evidence="1" id="KW-0472">Membrane</keyword>
<feature type="transmembrane region" description="Helical" evidence="1">
    <location>
        <begin position="102"/>
        <end position="124"/>
    </location>
</feature>
<feature type="transmembrane region" description="Helical" evidence="1">
    <location>
        <begin position="57"/>
        <end position="90"/>
    </location>
</feature>
<dbReference type="InterPro" id="IPR018710">
    <property type="entry name" value="DUF2232"/>
</dbReference>
<comment type="caution">
    <text evidence="2">The sequence shown here is derived from an EMBL/GenBank/DDBJ whole genome shotgun (WGS) entry which is preliminary data.</text>
</comment>
<gene>
    <name evidence="2" type="ORF">H0266_07685</name>
</gene>
<feature type="transmembrane region" description="Helical" evidence="1">
    <location>
        <begin position="173"/>
        <end position="194"/>
    </location>
</feature>